<feature type="signal peptide" evidence="1">
    <location>
        <begin position="1"/>
        <end position="23"/>
    </location>
</feature>
<evidence type="ECO:0000313" key="2">
    <source>
        <dbReference type="Proteomes" id="UP000887577"/>
    </source>
</evidence>
<feature type="chain" id="PRO_5036802311" evidence="1">
    <location>
        <begin position="24"/>
        <end position="264"/>
    </location>
</feature>
<evidence type="ECO:0000313" key="3">
    <source>
        <dbReference type="WBParaSite" id="PSU_v2.g12765.t1"/>
    </source>
</evidence>
<protein>
    <submittedName>
        <fullName evidence="3">Uncharacterized protein</fullName>
    </submittedName>
</protein>
<sequence length="264" mass="30926">MHLRTVVVAWLLFITLLLDGMKAENNTVDERCDIQKSFNVTPTSKLVKLEKSYYRIDGKEVYINEEPLSLWLKVNPQNMFSLKSSRAWNNRRTVKIFFEPYGNERCLKSFDASVSLKINFLNCECQPFEQNNETFVPFKVWTENGLVAFEVSRYSTHLNFYVSEEEEGKLNTLICLNFDFLESNYYGYDYTDLIMFVSEINENNGTELFEEINQNVTFFTDNGTDYINLVNPITVVWLKIKDSAPEHFLLIETESGEIMQKSFE</sequence>
<evidence type="ECO:0000256" key="1">
    <source>
        <dbReference type="SAM" id="SignalP"/>
    </source>
</evidence>
<organism evidence="2 3">
    <name type="scientific">Panagrolaimus superbus</name>
    <dbReference type="NCBI Taxonomy" id="310955"/>
    <lineage>
        <taxon>Eukaryota</taxon>
        <taxon>Metazoa</taxon>
        <taxon>Ecdysozoa</taxon>
        <taxon>Nematoda</taxon>
        <taxon>Chromadorea</taxon>
        <taxon>Rhabditida</taxon>
        <taxon>Tylenchina</taxon>
        <taxon>Panagrolaimomorpha</taxon>
        <taxon>Panagrolaimoidea</taxon>
        <taxon>Panagrolaimidae</taxon>
        <taxon>Panagrolaimus</taxon>
    </lineage>
</organism>
<dbReference type="Proteomes" id="UP000887577">
    <property type="component" value="Unplaced"/>
</dbReference>
<name>A0A914XZY1_9BILA</name>
<dbReference type="WBParaSite" id="PSU_v2.g12765.t1">
    <property type="protein sequence ID" value="PSU_v2.g12765.t1"/>
    <property type="gene ID" value="PSU_v2.g12765"/>
</dbReference>
<keyword evidence="1" id="KW-0732">Signal</keyword>
<proteinExistence type="predicted"/>
<dbReference type="AlphaFoldDB" id="A0A914XZY1"/>
<accession>A0A914XZY1</accession>
<keyword evidence="2" id="KW-1185">Reference proteome</keyword>
<reference evidence="3" key="1">
    <citation type="submission" date="2022-11" db="UniProtKB">
        <authorList>
            <consortium name="WormBaseParasite"/>
        </authorList>
    </citation>
    <scope>IDENTIFICATION</scope>
</reference>